<name>A0A381EK92_CAMUP</name>
<evidence type="ECO:0000313" key="1">
    <source>
        <dbReference type="EMBL" id="SUX27359.1"/>
    </source>
</evidence>
<organism evidence="1 2">
    <name type="scientific">Campylobacter upsaliensis</name>
    <dbReference type="NCBI Taxonomy" id="28080"/>
    <lineage>
        <taxon>Bacteria</taxon>
        <taxon>Pseudomonadati</taxon>
        <taxon>Campylobacterota</taxon>
        <taxon>Epsilonproteobacteria</taxon>
        <taxon>Campylobacterales</taxon>
        <taxon>Campylobacteraceae</taxon>
        <taxon>Campylobacter</taxon>
    </lineage>
</organism>
<gene>
    <name evidence="1" type="ORF">NCTC12264_01603</name>
</gene>
<dbReference type="Proteomes" id="UP000254161">
    <property type="component" value="Unassembled WGS sequence"/>
</dbReference>
<dbReference type="AlphaFoldDB" id="A0A381EK92"/>
<dbReference type="EMBL" id="UFUZ01000001">
    <property type="protein sequence ID" value="SUX27359.1"/>
    <property type="molecule type" value="Genomic_DNA"/>
</dbReference>
<evidence type="ECO:0000313" key="2">
    <source>
        <dbReference type="Proteomes" id="UP000254161"/>
    </source>
</evidence>
<sequence>MKKCACCNKQSERILVFKAENVYISCELLSSEARNFAGGGVILPFLSV</sequence>
<protein>
    <submittedName>
        <fullName evidence="1">Uncharacterized protein</fullName>
    </submittedName>
</protein>
<accession>A0A381EK92</accession>
<proteinExistence type="predicted"/>
<reference evidence="1 2" key="1">
    <citation type="submission" date="2018-06" db="EMBL/GenBank/DDBJ databases">
        <authorList>
            <consortium name="Pathogen Informatics"/>
            <person name="Doyle S."/>
        </authorList>
    </citation>
    <scope>NUCLEOTIDE SEQUENCE [LARGE SCALE GENOMIC DNA]</scope>
    <source>
        <strain evidence="1 2">NCTC12264</strain>
    </source>
</reference>